<reference evidence="12" key="1">
    <citation type="submission" date="2021-04" db="EMBL/GenBank/DDBJ databases">
        <authorList>
            <consortium name="Molecular Ecology Group"/>
        </authorList>
    </citation>
    <scope>NUCLEOTIDE SEQUENCE</scope>
</reference>
<comment type="caution">
    <text evidence="12">The sequence shown here is derived from an EMBL/GenBank/DDBJ whole genome shotgun (WGS) entry which is preliminary data.</text>
</comment>
<evidence type="ECO:0000256" key="7">
    <source>
        <dbReference type="ARBA" id="ARBA00022989"/>
    </source>
</evidence>
<proteinExistence type="inferred from homology"/>
<dbReference type="PROSITE" id="PS50920">
    <property type="entry name" value="SOLCAR"/>
    <property type="match status" value="1"/>
</dbReference>
<evidence type="ECO:0000256" key="5">
    <source>
        <dbReference type="ARBA" id="ARBA00022737"/>
    </source>
</evidence>
<dbReference type="InterPro" id="IPR039158">
    <property type="entry name" value="SLC25A46"/>
</dbReference>
<evidence type="ECO:0000256" key="3">
    <source>
        <dbReference type="ARBA" id="ARBA00022448"/>
    </source>
</evidence>
<dbReference type="Pfam" id="PF00153">
    <property type="entry name" value="Mito_carr"/>
    <property type="match status" value="2"/>
</dbReference>
<comment type="similarity">
    <text evidence="2 11">Belongs to the mitochondrial carrier (TC 2.A.29) family.</text>
</comment>
<dbReference type="OrthoDB" id="2403262at2759"/>
<dbReference type="AlphaFoldDB" id="A0A8S3ZNM8"/>
<evidence type="ECO:0000256" key="1">
    <source>
        <dbReference type="ARBA" id="ARBA00004374"/>
    </source>
</evidence>
<protein>
    <recommendedName>
        <fullName evidence="14">Solute carrier family 25 member 46</fullName>
    </recommendedName>
</protein>
<dbReference type="GO" id="GO:0090149">
    <property type="term" value="P:mitochondrial membrane fission"/>
    <property type="evidence" value="ECO:0007669"/>
    <property type="project" value="InterPro"/>
</dbReference>
<keyword evidence="8" id="KW-0496">Mitochondrion</keyword>
<dbReference type="GO" id="GO:0005741">
    <property type="term" value="C:mitochondrial outer membrane"/>
    <property type="evidence" value="ECO:0007669"/>
    <property type="project" value="UniProtKB-SubCell"/>
</dbReference>
<feature type="repeat" description="Solcar" evidence="10">
    <location>
        <begin position="217"/>
        <end position="319"/>
    </location>
</feature>
<evidence type="ECO:0000256" key="11">
    <source>
        <dbReference type="RuleBase" id="RU000488"/>
    </source>
</evidence>
<evidence type="ECO:0008006" key="14">
    <source>
        <dbReference type="Google" id="ProtNLM"/>
    </source>
</evidence>
<dbReference type="Gene3D" id="1.50.40.10">
    <property type="entry name" value="Mitochondrial carrier domain"/>
    <property type="match status" value="2"/>
</dbReference>
<keyword evidence="5" id="KW-0677">Repeat</keyword>
<keyword evidence="6" id="KW-1000">Mitochondrion outer membrane</keyword>
<keyword evidence="7" id="KW-1133">Transmembrane helix</keyword>
<dbReference type="PANTHER" id="PTHR21252:SF2">
    <property type="entry name" value="MITOCHONDRIAL OUTER MEMBRANE PROTEIN SLC25A46"/>
    <property type="match status" value="1"/>
</dbReference>
<dbReference type="PANTHER" id="PTHR21252">
    <property type="entry name" value="TB1 PROTEIN-RELATED"/>
    <property type="match status" value="1"/>
</dbReference>
<sequence length="358" mass="40159">QIKSLADLSIKFCSSCAEQILLHPCIVLRRQCQVHHAGAWYHLTPVTLIQTLINILRTQGIVVLWKGLGSVFILRGITTMSEAIFSECTSFPREVSRHIPLKRLGGHVLMKGLVIAITTPFLAASLVETVQSDIVNEKPGVLDTIFEGALRISTLGAPRIARQIPLWQLIFPTVVFRLSHYIVSSLAHFTVISSMHLEQQEAREQQRDGRREVSLYETYFPELVASFTGGVLADILTFPMETVIHRMYVQGTRTIIDNTDTGIGVVPVNTQYEGFVNCFRSIIVEEGLPGLYRGFGALILKYSLYAFILRLVKLMFEHLCEDFDLQQQSHKTCQDSPPPAQLLAQDLGNGEGFVRKQH</sequence>
<keyword evidence="4 10" id="KW-0812">Transmembrane</keyword>
<comment type="subcellular location">
    <subcellularLocation>
        <location evidence="1">Mitochondrion outer membrane</location>
        <topology evidence="1">Multi-pass membrane protein</topology>
    </subcellularLocation>
</comment>
<evidence type="ECO:0000256" key="8">
    <source>
        <dbReference type="ARBA" id="ARBA00023128"/>
    </source>
</evidence>
<feature type="non-terminal residue" evidence="12">
    <location>
        <position position="1"/>
    </location>
</feature>
<evidence type="ECO:0000256" key="2">
    <source>
        <dbReference type="ARBA" id="ARBA00006375"/>
    </source>
</evidence>
<dbReference type="EMBL" id="CAJHNH020004401">
    <property type="protein sequence ID" value="CAG5130979.1"/>
    <property type="molecule type" value="Genomic_DNA"/>
</dbReference>
<gene>
    <name evidence="12" type="ORF">CUNI_LOCUS16537</name>
</gene>
<evidence type="ECO:0000256" key="6">
    <source>
        <dbReference type="ARBA" id="ARBA00022787"/>
    </source>
</evidence>
<organism evidence="12 13">
    <name type="scientific">Candidula unifasciata</name>
    <dbReference type="NCBI Taxonomy" id="100452"/>
    <lineage>
        <taxon>Eukaryota</taxon>
        <taxon>Metazoa</taxon>
        <taxon>Spiralia</taxon>
        <taxon>Lophotrochozoa</taxon>
        <taxon>Mollusca</taxon>
        <taxon>Gastropoda</taxon>
        <taxon>Heterobranchia</taxon>
        <taxon>Euthyneura</taxon>
        <taxon>Panpulmonata</taxon>
        <taxon>Eupulmonata</taxon>
        <taxon>Stylommatophora</taxon>
        <taxon>Helicina</taxon>
        <taxon>Helicoidea</taxon>
        <taxon>Geomitridae</taxon>
        <taxon>Candidula</taxon>
    </lineage>
</organism>
<evidence type="ECO:0000313" key="13">
    <source>
        <dbReference type="Proteomes" id="UP000678393"/>
    </source>
</evidence>
<keyword evidence="13" id="KW-1185">Reference proteome</keyword>
<evidence type="ECO:0000256" key="9">
    <source>
        <dbReference type="ARBA" id="ARBA00023136"/>
    </source>
</evidence>
<name>A0A8S3ZNM8_9EUPU</name>
<evidence type="ECO:0000313" key="12">
    <source>
        <dbReference type="EMBL" id="CAG5130979.1"/>
    </source>
</evidence>
<dbReference type="InterPro" id="IPR023395">
    <property type="entry name" value="MCP_dom_sf"/>
</dbReference>
<keyword evidence="9 10" id="KW-0472">Membrane</keyword>
<keyword evidence="3 11" id="KW-0813">Transport</keyword>
<dbReference type="InterPro" id="IPR018108">
    <property type="entry name" value="MCP_transmembrane"/>
</dbReference>
<evidence type="ECO:0000256" key="10">
    <source>
        <dbReference type="PROSITE-ProRule" id="PRU00282"/>
    </source>
</evidence>
<accession>A0A8S3ZNM8</accession>
<evidence type="ECO:0000256" key="4">
    <source>
        <dbReference type="ARBA" id="ARBA00022692"/>
    </source>
</evidence>
<dbReference type="SUPFAM" id="SSF103506">
    <property type="entry name" value="Mitochondrial carrier"/>
    <property type="match status" value="1"/>
</dbReference>
<dbReference type="Proteomes" id="UP000678393">
    <property type="component" value="Unassembled WGS sequence"/>
</dbReference>